<gene>
    <name evidence="2" type="ORF">HU200_036060</name>
</gene>
<reference evidence="2" key="1">
    <citation type="submission" date="2020-07" db="EMBL/GenBank/DDBJ databases">
        <title>Genome sequence and genetic diversity analysis of an under-domesticated orphan crop, white fonio (Digitaria exilis).</title>
        <authorList>
            <person name="Bennetzen J.L."/>
            <person name="Chen S."/>
            <person name="Ma X."/>
            <person name="Wang X."/>
            <person name="Yssel A.E.J."/>
            <person name="Chaluvadi S.R."/>
            <person name="Johnson M."/>
            <person name="Gangashetty P."/>
            <person name="Hamidou F."/>
            <person name="Sanogo M.D."/>
            <person name="Zwaenepoel A."/>
            <person name="Wallace J."/>
            <person name="Van De Peer Y."/>
            <person name="Van Deynze A."/>
        </authorList>
    </citation>
    <scope>NUCLEOTIDE SEQUENCE</scope>
    <source>
        <tissue evidence="2">Leaves</tissue>
    </source>
</reference>
<dbReference type="EMBL" id="JACEFO010001874">
    <property type="protein sequence ID" value="KAF8697459.1"/>
    <property type="molecule type" value="Genomic_DNA"/>
</dbReference>
<dbReference type="OrthoDB" id="675342at2759"/>
<comment type="caution">
    <text evidence="2">The sequence shown here is derived from an EMBL/GenBank/DDBJ whole genome shotgun (WGS) entry which is preliminary data.</text>
</comment>
<evidence type="ECO:0000313" key="2">
    <source>
        <dbReference type="EMBL" id="KAF8697459.1"/>
    </source>
</evidence>
<name>A0A835BH33_9POAL</name>
<evidence type="ECO:0000256" key="1">
    <source>
        <dbReference type="SAM" id="Phobius"/>
    </source>
</evidence>
<proteinExistence type="predicted"/>
<organism evidence="2 3">
    <name type="scientific">Digitaria exilis</name>
    <dbReference type="NCBI Taxonomy" id="1010633"/>
    <lineage>
        <taxon>Eukaryota</taxon>
        <taxon>Viridiplantae</taxon>
        <taxon>Streptophyta</taxon>
        <taxon>Embryophyta</taxon>
        <taxon>Tracheophyta</taxon>
        <taxon>Spermatophyta</taxon>
        <taxon>Magnoliopsida</taxon>
        <taxon>Liliopsida</taxon>
        <taxon>Poales</taxon>
        <taxon>Poaceae</taxon>
        <taxon>PACMAD clade</taxon>
        <taxon>Panicoideae</taxon>
        <taxon>Panicodae</taxon>
        <taxon>Paniceae</taxon>
        <taxon>Anthephorinae</taxon>
        <taxon>Digitaria</taxon>
    </lineage>
</organism>
<dbReference type="AlphaFoldDB" id="A0A835BH33"/>
<keyword evidence="3" id="KW-1185">Reference proteome</keyword>
<keyword evidence="1" id="KW-0472">Membrane</keyword>
<accession>A0A835BH33</accession>
<keyword evidence="1" id="KW-1133">Transmembrane helix</keyword>
<evidence type="ECO:0000313" key="3">
    <source>
        <dbReference type="Proteomes" id="UP000636709"/>
    </source>
</evidence>
<dbReference type="Proteomes" id="UP000636709">
    <property type="component" value="Unassembled WGS sequence"/>
</dbReference>
<protein>
    <submittedName>
        <fullName evidence="2">Uncharacterized protein</fullName>
    </submittedName>
</protein>
<keyword evidence="1" id="KW-0812">Transmembrane</keyword>
<feature type="transmembrane region" description="Helical" evidence="1">
    <location>
        <begin position="106"/>
        <end position="123"/>
    </location>
</feature>
<sequence length="128" mass="14660">MGMLRWPTFKQERATINRLIQSIKRSLDIYKNRRLQVGLFYLTPCTDTCDIELQSQLLRMPLKGAMKRRGQDIKKRRKILASYNTTPADVSATSETRLIRAGMESLLRYTIVSIFIGCIIVLIPKVGG</sequence>